<keyword evidence="2" id="KW-1185">Reference proteome</keyword>
<sequence>MRELSLRELELVAGGTFLASDSECGNGNGNMAGAWDALRSGLSAIATMAGGWLGQYIEGFLDTINAAERTGCDIQAYNDWRDCVIDSMSNGGDGSECGPPPGG</sequence>
<evidence type="ECO:0000313" key="2">
    <source>
        <dbReference type="Proteomes" id="UP000613768"/>
    </source>
</evidence>
<reference evidence="1 2" key="1">
    <citation type="submission" date="2020-09" db="EMBL/GenBank/DDBJ databases">
        <title>Pseudoxanthomonas sp. CAU 1598 isolated from sand of Yaerae Beach.</title>
        <authorList>
            <person name="Kim W."/>
        </authorList>
    </citation>
    <scope>NUCLEOTIDE SEQUENCE [LARGE SCALE GENOMIC DNA]</scope>
    <source>
        <strain evidence="1 2">CAU 1598</strain>
    </source>
</reference>
<accession>A0AAW3ZPC4</accession>
<name>A0AAW3ZPC4_9GAMM</name>
<dbReference type="RefSeq" id="WP_192031454.1">
    <property type="nucleotide sequence ID" value="NZ_JACYTR010000078.1"/>
</dbReference>
<comment type="caution">
    <text evidence="1">The sequence shown here is derived from an EMBL/GenBank/DDBJ whole genome shotgun (WGS) entry which is preliminary data.</text>
</comment>
<dbReference type="AlphaFoldDB" id="A0AAW3ZPC4"/>
<dbReference type="Proteomes" id="UP000613768">
    <property type="component" value="Unassembled WGS sequence"/>
</dbReference>
<organism evidence="1 2">
    <name type="scientific">Pseudomarimonas arenosa</name>
    <dbReference type="NCBI Taxonomy" id="2774145"/>
    <lineage>
        <taxon>Bacteria</taxon>
        <taxon>Pseudomonadati</taxon>
        <taxon>Pseudomonadota</taxon>
        <taxon>Gammaproteobacteria</taxon>
        <taxon>Lysobacterales</taxon>
        <taxon>Lysobacteraceae</taxon>
        <taxon>Pseudomarimonas</taxon>
    </lineage>
</organism>
<evidence type="ECO:0000313" key="1">
    <source>
        <dbReference type="EMBL" id="MBD8528033.1"/>
    </source>
</evidence>
<dbReference type="EMBL" id="JACYTR010000078">
    <property type="protein sequence ID" value="MBD8528033.1"/>
    <property type="molecule type" value="Genomic_DNA"/>
</dbReference>
<proteinExistence type="predicted"/>
<protein>
    <submittedName>
        <fullName evidence="1">Uncharacterized protein</fullName>
    </submittedName>
</protein>
<gene>
    <name evidence="1" type="ORF">IFO71_19975</name>
</gene>